<feature type="region of interest" description="Disordered" evidence="1">
    <location>
        <begin position="218"/>
        <end position="243"/>
    </location>
</feature>
<gene>
    <name evidence="2" type="ORF">HHK36_024399</name>
</gene>
<dbReference type="InterPro" id="IPR038804">
    <property type="entry name" value="RGF3"/>
</dbReference>
<dbReference type="GO" id="GO:0010082">
    <property type="term" value="P:regulation of root meristem growth"/>
    <property type="evidence" value="ECO:0007669"/>
    <property type="project" value="InterPro"/>
</dbReference>
<reference evidence="2 3" key="1">
    <citation type="submission" date="2020-04" db="EMBL/GenBank/DDBJ databases">
        <title>Plant Genome Project.</title>
        <authorList>
            <person name="Zhang R.-G."/>
        </authorList>
    </citation>
    <scope>NUCLEOTIDE SEQUENCE [LARGE SCALE GENOMIC DNA]</scope>
    <source>
        <strain evidence="2">YNK0</strain>
        <tissue evidence="2">Leaf</tissue>
    </source>
</reference>
<dbReference type="OMA" id="GHKEPNT"/>
<evidence type="ECO:0000256" key="1">
    <source>
        <dbReference type="SAM" id="MobiDB-lite"/>
    </source>
</evidence>
<name>A0A835D4L3_TETSI</name>
<dbReference type="Proteomes" id="UP000655225">
    <property type="component" value="Unassembled WGS sequence"/>
</dbReference>
<accession>A0A835D4L3</accession>
<organism evidence="2 3">
    <name type="scientific">Tetracentron sinense</name>
    <name type="common">Spur-leaf</name>
    <dbReference type="NCBI Taxonomy" id="13715"/>
    <lineage>
        <taxon>Eukaryota</taxon>
        <taxon>Viridiplantae</taxon>
        <taxon>Streptophyta</taxon>
        <taxon>Embryophyta</taxon>
        <taxon>Tracheophyta</taxon>
        <taxon>Spermatophyta</taxon>
        <taxon>Magnoliopsida</taxon>
        <taxon>Trochodendrales</taxon>
        <taxon>Trochodendraceae</taxon>
        <taxon>Tetracentron</taxon>
    </lineage>
</organism>
<dbReference type="AlphaFoldDB" id="A0A835D4L3"/>
<dbReference type="OrthoDB" id="1937240at2759"/>
<dbReference type="GO" id="GO:0008083">
    <property type="term" value="F:growth factor activity"/>
    <property type="evidence" value="ECO:0007669"/>
    <property type="project" value="InterPro"/>
</dbReference>
<keyword evidence="3" id="KW-1185">Reference proteome</keyword>
<dbReference type="PANTHER" id="PTHR36313:SF7">
    <property type="entry name" value="OS09G0474600 PROTEIN"/>
    <property type="match status" value="1"/>
</dbReference>
<sequence length="243" mass="26149">MGKRMTKKVSIRFTSLVAGLFFILLTVRDSTAHALQAMEMMSKADGNGFAMSTGGNAVSIEKELFDGIPTAAAARNKRLGGRKMAVFRKEMVKEQGLNGGASKISGANHTVEKCNHGEKREELNVDCKLSDRSILPAKVNVKNSNKLKPKTLSSSSIGSTGTEPFDLLNTNQLNSQDSGAISTCGSLGCSPKSKLSVPQESQKLLEAANEIVKLTQKDYTGMNKPGRTPPINNNYPLDEEDLN</sequence>
<dbReference type="EMBL" id="JABCRI010000018">
    <property type="protein sequence ID" value="KAF8389881.1"/>
    <property type="molecule type" value="Genomic_DNA"/>
</dbReference>
<evidence type="ECO:0000313" key="2">
    <source>
        <dbReference type="EMBL" id="KAF8389881.1"/>
    </source>
</evidence>
<evidence type="ECO:0000313" key="3">
    <source>
        <dbReference type="Proteomes" id="UP000655225"/>
    </source>
</evidence>
<dbReference type="PANTHER" id="PTHR36313">
    <property type="entry name" value="ROOT MERISTEM GROWTH FACTOR 2"/>
    <property type="match status" value="1"/>
</dbReference>
<protein>
    <submittedName>
        <fullName evidence="2">Uncharacterized protein</fullName>
    </submittedName>
</protein>
<comment type="caution">
    <text evidence="2">The sequence shown here is derived from an EMBL/GenBank/DDBJ whole genome shotgun (WGS) entry which is preliminary data.</text>
</comment>
<proteinExistence type="predicted"/>